<gene>
    <name evidence="1" type="ORF">NG799_02360</name>
</gene>
<dbReference type="RefSeq" id="WP_368004885.1">
    <property type="nucleotide sequence ID" value="NZ_JAMXFF010000002.1"/>
</dbReference>
<keyword evidence="2" id="KW-1185">Reference proteome</keyword>
<name>A0ABT2MMP7_9CYAN</name>
<dbReference type="EMBL" id="JAMXFF010000002">
    <property type="protein sequence ID" value="MCT7965176.1"/>
    <property type="molecule type" value="Genomic_DNA"/>
</dbReference>
<proteinExistence type="predicted"/>
<evidence type="ECO:0000313" key="1">
    <source>
        <dbReference type="EMBL" id="MCT7965176.1"/>
    </source>
</evidence>
<accession>A0ABT2MMP7</accession>
<protein>
    <recommendedName>
        <fullName evidence="3">Rho termination factor N-terminal domain-containing protein</fullName>
    </recommendedName>
</protein>
<evidence type="ECO:0000313" key="2">
    <source>
        <dbReference type="Proteomes" id="UP001525890"/>
    </source>
</evidence>
<organism evidence="1 2">
    <name type="scientific">Laspinema palackyanum D2a</name>
    <dbReference type="NCBI Taxonomy" id="2953684"/>
    <lineage>
        <taxon>Bacteria</taxon>
        <taxon>Bacillati</taxon>
        <taxon>Cyanobacteriota</taxon>
        <taxon>Cyanophyceae</taxon>
        <taxon>Oscillatoriophycideae</taxon>
        <taxon>Oscillatoriales</taxon>
        <taxon>Laspinemataceae</taxon>
        <taxon>Laspinema</taxon>
        <taxon>Laspinema palackyanum</taxon>
    </lineage>
</organism>
<evidence type="ECO:0008006" key="3">
    <source>
        <dbReference type="Google" id="ProtNLM"/>
    </source>
</evidence>
<comment type="caution">
    <text evidence="1">The sequence shown here is derived from an EMBL/GenBank/DDBJ whole genome shotgun (WGS) entry which is preliminary data.</text>
</comment>
<dbReference type="Proteomes" id="UP001525890">
    <property type="component" value="Unassembled WGS sequence"/>
</dbReference>
<reference evidence="1 2" key="1">
    <citation type="journal article" date="2022" name="Front. Microbiol.">
        <title>High genomic differentiation and limited gene flow indicate recent cryptic speciation within the genus Laspinema (cyanobacteria).</title>
        <authorList>
            <person name="Stanojkovic A."/>
            <person name="Skoupy S."/>
            <person name="Skaloud P."/>
            <person name="Dvorak P."/>
        </authorList>
    </citation>
    <scope>NUCLEOTIDE SEQUENCE [LARGE SCALE GENOMIC DNA]</scope>
    <source>
        <strain evidence="1 2">D2a</strain>
    </source>
</reference>
<sequence>MKITEFKLAELKSACKSAGGKGYSALSKSELIEWIAASPRSADILAALPGAPTIECMEEKSSIEETAGEEIEADAIAETPSNSSGMDEKSAIDDSGICEIDLLEIINSVDEELPDEERLAKKGRAEAEEKALVRYGHDCSRYALDENGEILCHGSGPIEYADEDLLEEAKAEWIQRIRSLSSRLGAEAEGVAKKVTGKSLTFCSVAELQKVFSRLAQLSQLVGTDDSEPIPEEELSEDEREANAFGAKFVADFLEGGDGAITDSPETISLAQLLEQGTNLQPVPDGPFANPMWRIGFFYNGVSHAFLPDLFKSSEECQQGIDWIMTGWEELRKQQAIADCEEMVTALNQVIEEDPNMYAAIISNDLLKVMFWDTDEDFLVSRGKGGWYLDEELVDKVEGWSLRFNICKEALSQACNLIKEAIAEPEEETEEEKQHAIEAIKLDLALATDGDIKAMNECLGHRCDEAFGMQPPPPQHLRDRAVAIFKTSPPDGTGFVPSNGTTGDIWESIWCEQCSKFTESGCPIYIEALAGEPPAEWQYWDGAPLCTGFEVGIPPEESIAPPPPPEASTACPIFYPGDIVRRFIEPYIVAGPDKERPGNWLVRSQEFPEAGEYSLKLLWPHLIAPSKSYKFPEYPQSLFSLWNLAITNAHKIRLMDGWDNRDIAARLQDAGFQFANRIWDFCEEFESYEKLFAEFVTCGDWVIARSGCAIVVCWDPHLFIWQIESQDLDFWVNQIKSWQSEWRDPVIAKPVKTLLKATA</sequence>